<dbReference type="Pfam" id="PF13604">
    <property type="entry name" value="AAA_30"/>
    <property type="match status" value="1"/>
</dbReference>
<feature type="compositionally biased region" description="Polar residues" evidence="1">
    <location>
        <begin position="1"/>
        <end position="11"/>
    </location>
</feature>
<reference evidence="3 4" key="1">
    <citation type="journal article" date="2018" name="IMA Fungus">
        <title>IMA Genome-F 9: Draft genome sequence of Annulohypoxylon stygium, Aspergillus mulundensis, Berkeleyomyces basicola (syn. Thielaviopsis basicola), Ceratocystis smalleyi, two Cercospora beticola strains, Coleophoma cylindrospora, Fusarium fracticaudum, Phialophora cf. hyalina, and Morchella septimelata.</title>
        <authorList>
            <person name="Wingfield B.D."/>
            <person name="Bills G.F."/>
            <person name="Dong Y."/>
            <person name="Huang W."/>
            <person name="Nel W.J."/>
            <person name="Swalarsk-Parry B.S."/>
            <person name="Vaghefi N."/>
            <person name="Wilken P.M."/>
            <person name="An Z."/>
            <person name="de Beer Z.W."/>
            <person name="De Vos L."/>
            <person name="Chen L."/>
            <person name="Duong T.A."/>
            <person name="Gao Y."/>
            <person name="Hammerbacher A."/>
            <person name="Kikkert J.R."/>
            <person name="Li Y."/>
            <person name="Li H."/>
            <person name="Li K."/>
            <person name="Li Q."/>
            <person name="Liu X."/>
            <person name="Ma X."/>
            <person name="Naidoo K."/>
            <person name="Pethybridge S.J."/>
            <person name="Sun J."/>
            <person name="Steenkamp E.T."/>
            <person name="van der Nest M.A."/>
            <person name="van Wyk S."/>
            <person name="Wingfield M.J."/>
            <person name="Xiong C."/>
            <person name="Yue Q."/>
            <person name="Zhang X."/>
        </authorList>
    </citation>
    <scope>NUCLEOTIDE SEQUENCE [LARGE SCALE GENOMIC DNA]</scope>
    <source>
        <strain evidence="3 4">BP6252</strain>
    </source>
</reference>
<protein>
    <recommendedName>
        <fullName evidence="2">DNA2/NAM7 helicase helicase domain-containing protein</fullName>
    </recommendedName>
</protein>
<comment type="caution">
    <text evidence="3">The sequence shown here is derived from an EMBL/GenBank/DDBJ whole genome shotgun (WGS) entry which is preliminary data.</text>
</comment>
<dbReference type="InterPro" id="IPR027417">
    <property type="entry name" value="P-loop_NTPase"/>
</dbReference>
<evidence type="ECO:0000313" key="3">
    <source>
        <dbReference type="EMBL" id="RDW71234.1"/>
    </source>
</evidence>
<dbReference type="InterPro" id="IPR041677">
    <property type="entry name" value="DNA2/NAM7_AAA_11"/>
</dbReference>
<dbReference type="OrthoDB" id="3565420at2759"/>
<dbReference type="GO" id="GO:0043139">
    <property type="term" value="F:5'-3' DNA helicase activity"/>
    <property type="evidence" value="ECO:0007669"/>
    <property type="project" value="TreeGrafter"/>
</dbReference>
<dbReference type="PANTHER" id="PTHR43788">
    <property type="entry name" value="DNA2/NAM7 HELICASE FAMILY MEMBER"/>
    <property type="match status" value="1"/>
</dbReference>
<dbReference type="InterPro" id="IPR050534">
    <property type="entry name" value="Coronavir_polyprotein_1ab"/>
</dbReference>
<dbReference type="AlphaFoldDB" id="A0A3D8RBJ4"/>
<evidence type="ECO:0000313" key="4">
    <source>
        <dbReference type="Proteomes" id="UP000256645"/>
    </source>
</evidence>
<name>A0A3D8RBJ4_9HELO</name>
<organism evidence="3 4">
    <name type="scientific">Coleophoma cylindrospora</name>
    <dbReference type="NCBI Taxonomy" id="1849047"/>
    <lineage>
        <taxon>Eukaryota</taxon>
        <taxon>Fungi</taxon>
        <taxon>Dikarya</taxon>
        <taxon>Ascomycota</taxon>
        <taxon>Pezizomycotina</taxon>
        <taxon>Leotiomycetes</taxon>
        <taxon>Helotiales</taxon>
        <taxon>Dermateaceae</taxon>
        <taxon>Coleophoma</taxon>
    </lineage>
</organism>
<proteinExistence type="predicted"/>
<sequence>MAKLMPSSQALTAGPTPLAGEGDFTDLMIGDEADSDFDAIEEDGSGPRAPEPAVDCSLQRDIALGRSISDCFDVDFLAHVPQALQAALRGRMTPCQISRILPCLRSVSQGVLILLGFAGSGKTTFLALIMLMLVGAGKTISVTSPTNVAASNIARRTGSLDTNERLLIRVFTAYIEIYTVLRYDPRQPHAWKDTPTGRWYGHNHWEPKYSIAEWMLKLVGFLPTTNQKIIGLRDGHGEIIKILRTLPEERTDDDLSVSRILIRRAMRDICEKADIIFSTTTRSWDVPLVRKFTKNSDVVGLEEAGCAVPSELYIPWRGNKYLLMAGDPNQLPPTCLSEKVSVGGRNVNPLAENQTYSPLTRLKELGFPCIVLSEQLRMVPGGFDLAEAIIYSGWNVTISSVFTNHILAPALEMYALSLHDSIEPSLHAHLWPVHINIRGSRCVTGPTESKSNGRSARYTIRLVREMLTRVAGLSQDDIVIITPYRDQGLAWTYL</sequence>
<dbReference type="PANTHER" id="PTHR43788:SF8">
    <property type="entry name" value="DNA-BINDING PROTEIN SMUBP-2"/>
    <property type="match status" value="1"/>
</dbReference>
<dbReference type="EMBL" id="PDLM01000008">
    <property type="protein sequence ID" value="RDW71234.1"/>
    <property type="molecule type" value="Genomic_DNA"/>
</dbReference>
<accession>A0A3D8RBJ4</accession>
<evidence type="ECO:0000256" key="1">
    <source>
        <dbReference type="SAM" id="MobiDB-lite"/>
    </source>
</evidence>
<feature type="region of interest" description="Disordered" evidence="1">
    <location>
        <begin position="1"/>
        <end position="25"/>
    </location>
</feature>
<evidence type="ECO:0000259" key="2">
    <source>
        <dbReference type="Pfam" id="PF13086"/>
    </source>
</evidence>
<dbReference type="SUPFAM" id="SSF52540">
    <property type="entry name" value="P-loop containing nucleoside triphosphate hydrolases"/>
    <property type="match status" value="1"/>
</dbReference>
<keyword evidence="4" id="KW-1185">Reference proteome</keyword>
<dbReference type="Gene3D" id="3.40.50.300">
    <property type="entry name" value="P-loop containing nucleotide triphosphate hydrolases"/>
    <property type="match status" value="1"/>
</dbReference>
<dbReference type="Proteomes" id="UP000256645">
    <property type="component" value="Unassembled WGS sequence"/>
</dbReference>
<gene>
    <name evidence="3" type="ORF">BP6252_07797</name>
</gene>
<dbReference type="Pfam" id="PF13086">
    <property type="entry name" value="AAA_11"/>
    <property type="match status" value="1"/>
</dbReference>
<feature type="domain" description="DNA2/NAM7 helicase helicase" evidence="2">
    <location>
        <begin position="263"/>
        <end position="338"/>
    </location>
</feature>